<keyword evidence="3" id="KW-1185">Reference proteome</keyword>
<proteinExistence type="predicted"/>
<evidence type="ECO:0000313" key="3">
    <source>
        <dbReference type="Proteomes" id="UP000619534"/>
    </source>
</evidence>
<protein>
    <recommendedName>
        <fullName evidence="1">Hemerythrin-like domain-containing protein</fullName>
    </recommendedName>
</protein>
<reference evidence="3" key="1">
    <citation type="journal article" date="2019" name="Int. J. Syst. Evol. Microbiol.">
        <title>The Global Catalogue of Microorganisms (GCM) 10K type strain sequencing project: providing services to taxonomists for standard genome sequencing and annotation.</title>
        <authorList>
            <consortium name="The Broad Institute Genomics Platform"/>
            <consortium name="The Broad Institute Genome Sequencing Center for Infectious Disease"/>
            <person name="Wu L."/>
            <person name="Ma J."/>
        </authorList>
    </citation>
    <scope>NUCLEOTIDE SEQUENCE [LARGE SCALE GENOMIC DNA]</scope>
    <source>
        <strain evidence="3">CCM 7282</strain>
    </source>
</reference>
<evidence type="ECO:0000313" key="2">
    <source>
        <dbReference type="EMBL" id="GGC79021.1"/>
    </source>
</evidence>
<dbReference type="Pfam" id="PF01814">
    <property type="entry name" value="Hemerythrin"/>
    <property type="match status" value="1"/>
</dbReference>
<dbReference type="PANTHER" id="PTHR39966">
    <property type="entry name" value="BLL2471 PROTEIN-RELATED"/>
    <property type="match status" value="1"/>
</dbReference>
<dbReference type="PANTHER" id="PTHR39966:SF3">
    <property type="entry name" value="DUF438 DOMAIN-CONTAINING PROTEIN"/>
    <property type="match status" value="1"/>
</dbReference>
<comment type="caution">
    <text evidence="2">The sequence shown here is derived from an EMBL/GenBank/DDBJ whole genome shotgun (WGS) entry which is preliminary data.</text>
</comment>
<accession>A0ABQ1NNZ3</accession>
<dbReference type="Gene3D" id="1.20.120.520">
    <property type="entry name" value="nmb1532 protein domain like"/>
    <property type="match status" value="1"/>
</dbReference>
<evidence type="ECO:0000259" key="1">
    <source>
        <dbReference type="Pfam" id="PF01814"/>
    </source>
</evidence>
<organism evidence="2 3">
    <name type="scientific">Thalassobacillus devorans</name>
    <dbReference type="NCBI Taxonomy" id="279813"/>
    <lineage>
        <taxon>Bacteria</taxon>
        <taxon>Bacillati</taxon>
        <taxon>Bacillota</taxon>
        <taxon>Bacilli</taxon>
        <taxon>Bacillales</taxon>
        <taxon>Bacillaceae</taxon>
        <taxon>Thalassobacillus</taxon>
    </lineage>
</organism>
<dbReference type="EMBL" id="BMCJ01000001">
    <property type="protein sequence ID" value="GGC79021.1"/>
    <property type="molecule type" value="Genomic_DNA"/>
</dbReference>
<feature type="domain" description="Hemerythrin-like" evidence="1">
    <location>
        <begin position="22"/>
        <end position="155"/>
    </location>
</feature>
<name>A0ABQ1NNZ3_9BACI</name>
<gene>
    <name evidence="2" type="ORF">GCM10007216_06880</name>
</gene>
<dbReference type="Proteomes" id="UP000619534">
    <property type="component" value="Unassembled WGS sequence"/>
</dbReference>
<sequence>MMSHECAGMKIDSGATQLCAALQHLKDEHPKLEEMMKKLQLAAAETKETPAEEITNLLALREEVISFMEYLIPHSEKEEGVLFPMMGKYIGTSTGPLVVMEYEHDLAKESFESFLKGTKNVTEIKDPSRLHLHVLEGCTTLFSHFNKEENVLFPMGENVLTDEDKEKLADAFQIPPLT</sequence>
<dbReference type="InterPro" id="IPR012312">
    <property type="entry name" value="Hemerythrin-like"/>
</dbReference>